<dbReference type="AlphaFoldDB" id="A0A699ZKJ1"/>
<name>A0A699ZKJ1_HAELA</name>
<organism evidence="1 2">
    <name type="scientific">Haematococcus lacustris</name>
    <name type="common">Green alga</name>
    <name type="synonym">Haematococcus pluvialis</name>
    <dbReference type="NCBI Taxonomy" id="44745"/>
    <lineage>
        <taxon>Eukaryota</taxon>
        <taxon>Viridiplantae</taxon>
        <taxon>Chlorophyta</taxon>
        <taxon>core chlorophytes</taxon>
        <taxon>Chlorophyceae</taxon>
        <taxon>CS clade</taxon>
        <taxon>Chlamydomonadales</taxon>
        <taxon>Haematococcaceae</taxon>
        <taxon>Haematococcus</taxon>
    </lineage>
</organism>
<accession>A0A699ZKJ1</accession>
<feature type="non-terminal residue" evidence="1">
    <location>
        <position position="72"/>
    </location>
</feature>
<comment type="caution">
    <text evidence="1">The sequence shown here is derived from an EMBL/GenBank/DDBJ whole genome shotgun (WGS) entry which is preliminary data.</text>
</comment>
<sequence>MGRLVRRGLLSESRTLLLLLGLGWLVSHPLVAQARIDAAQLLQLGQQRLVAGVLKDWHELGVAELPFAHHYT</sequence>
<evidence type="ECO:0000313" key="2">
    <source>
        <dbReference type="Proteomes" id="UP000485058"/>
    </source>
</evidence>
<proteinExistence type="predicted"/>
<evidence type="ECO:0000313" key="1">
    <source>
        <dbReference type="EMBL" id="GFH23173.1"/>
    </source>
</evidence>
<keyword evidence="2" id="KW-1185">Reference proteome</keyword>
<gene>
    <name evidence="1" type="ORF">HaLaN_20746</name>
</gene>
<dbReference type="Proteomes" id="UP000485058">
    <property type="component" value="Unassembled WGS sequence"/>
</dbReference>
<dbReference type="EMBL" id="BLLF01002207">
    <property type="protein sequence ID" value="GFH23173.1"/>
    <property type="molecule type" value="Genomic_DNA"/>
</dbReference>
<reference evidence="1 2" key="1">
    <citation type="submission" date="2020-02" db="EMBL/GenBank/DDBJ databases">
        <title>Draft genome sequence of Haematococcus lacustris strain NIES-144.</title>
        <authorList>
            <person name="Morimoto D."/>
            <person name="Nakagawa S."/>
            <person name="Yoshida T."/>
            <person name="Sawayama S."/>
        </authorList>
    </citation>
    <scope>NUCLEOTIDE SEQUENCE [LARGE SCALE GENOMIC DNA]</scope>
    <source>
        <strain evidence="1 2">NIES-144</strain>
    </source>
</reference>
<protein>
    <submittedName>
        <fullName evidence="1">Uncharacterized protein</fullName>
    </submittedName>
</protein>